<comment type="caution">
    <text evidence="1">The sequence shown here is derived from an EMBL/GenBank/DDBJ whole genome shotgun (WGS) entry which is preliminary data.</text>
</comment>
<dbReference type="RefSeq" id="WP_200239974.1">
    <property type="nucleotide sequence ID" value="NZ_NRRY01000005.1"/>
</dbReference>
<evidence type="ECO:0000313" key="1">
    <source>
        <dbReference type="EMBL" id="MBK1617766.1"/>
    </source>
</evidence>
<sequence length="73" mass="7340">MLEFGFALTIFSLAFVGLALGVLNGRAALKGSCGGLNQIPGLHADCGGACSRGQVCPNQAEHAETPTHSGDLA</sequence>
<evidence type="ECO:0008006" key="3">
    <source>
        <dbReference type="Google" id="ProtNLM"/>
    </source>
</evidence>
<dbReference type="EMBL" id="NRRY01000005">
    <property type="protein sequence ID" value="MBK1617766.1"/>
    <property type="molecule type" value="Genomic_DNA"/>
</dbReference>
<name>A0A9X0W6J8_9GAMM</name>
<organism evidence="1 2">
    <name type="scientific">Lamprobacter modestohalophilus</name>
    <dbReference type="NCBI Taxonomy" id="1064514"/>
    <lineage>
        <taxon>Bacteria</taxon>
        <taxon>Pseudomonadati</taxon>
        <taxon>Pseudomonadota</taxon>
        <taxon>Gammaproteobacteria</taxon>
        <taxon>Chromatiales</taxon>
        <taxon>Chromatiaceae</taxon>
        <taxon>Lamprobacter</taxon>
    </lineage>
</organism>
<gene>
    <name evidence="1" type="ORF">CKO42_04715</name>
</gene>
<protein>
    <recommendedName>
        <fullName evidence="3">(Na+)-NQR maturation NqrM</fullName>
    </recommendedName>
</protein>
<dbReference type="AlphaFoldDB" id="A0A9X0W6J8"/>
<keyword evidence="2" id="KW-1185">Reference proteome</keyword>
<proteinExistence type="predicted"/>
<reference evidence="1 2" key="1">
    <citation type="journal article" date="2020" name="Microorganisms">
        <title>Osmotic Adaptation and Compatible Solute Biosynthesis of Phototrophic Bacteria as Revealed from Genome Analyses.</title>
        <authorList>
            <person name="Imhoff J.F."/>
            <person name="Rahn T."/>
            <person name="Kunzel S."/>
            <person name="Keller A."/>
            <person name="Neulinger S.C."/>
        </authorList>
    </citation>
    <scope>NUCLEOTIDE SEQUENCE [LARGE SCALE GENOMIC DNA]</scope>
    <source>
        <strain evidence="1 2">DSM 25653</strain>
    </source>
</reference>
<accession>A0A9X0W6J8</accession>
<evidence type="ECO:0000313" key="2">
    <source>
        <dbReference type="Proteomes" id="UP001138768"/>
    </source>
</evidence>
<dbReference type="Proteomes" id="UP001138768">
    <property type="component" value="Unassembled WGS sequence"/>
</dbReference>